<dbReference type="Gene3D" id="2.130.10.10">
    <property type="entry name" value="YVTN repeat-like/Quinoprotein amine dehydrogenase"/>
    <property type="match status" value="1"/>
</dbReference>
<reference evidence="2" key="1">
    <citation type="submission" date="2017-09" db="EMBL/GenBank/DDBJ databases">
        <title>Metaegenomics of thermophilic ammonia-oxidizing enrichment culture.</title>
        <authorList>
            <person name="Kato S."/>
            <person name="Suzuki K."/>
        </authorList>
    </citation>
    <scope>NUCLEOTIDE SEQUENCE [LARGE SCALE GENOMIC DNA]</scope>
</reference>
<dbReference type="SUPFAM" id="SSF50969">
    <property type="entry name" value="YVTN repeat-like/Quinoprotein amine dehydrogenase"/>
    <property type="match status" value="1"/>
</dbReference>
<dbReference type="EMBL" id="BEHY01000114">
    <property type="protein sequence ID" value="GBD10154.1"/>
    <property type="molecule type" value="Genomic_DNA"/>
</dbReference>
<evidence type="ECO:0000313" key="2">
    <source>
        <dbReference type="Proteomes" id="UP000236642"/>
    </source>
</evidence>
<dbReference type="InterPro" id="IPR015943">
    <property type="entry name" value="WD40/YVTN_repeat-like_dom_sf"/>
</dbReference>
<gene>
    <name evidence="1" type="ORF">HRbin22_02419</name>
</gene>
<proteinExistence type="predicted"/>
<accession>A0A2H5Y9M1</accession>
<dbReference type="InterPro" id="IPR051200">
    <property type="entry name" value="Host-pathogen_enzymatic-act"/>
</dbReference>
<dbReference type="InterPro" id="IPR011044">
    <property type="entry name" value="Quino_amine_DH_bsu"/>
</dbReference>
<dbReference type="PANTHER" id="PTHR47197">
    <property type="entry name" value="PROTEIN NIRF"/>
    <property type="match status" value="1"/>
</dbReference>
<organism evidence="1 2">
    <name type="scientific">Candidatus Thermoflexus japonica</name>
    <dbReference type="NCBI Taxonomy" id="2035417"/>
    <lineage>
        <taxon>Bacteria</taxon>
        <taxon>Bacillati</taxon>
        <taxon>Chloroflexota</taxon>
        <taxon>Thermoflexia</taxon>
        <taxon>Thermoflexales</taxon>
        <taxon>Thermoflexaceae</taxon>
        <taxon>Thermoflexus</taxon>
    </lineage>
</organism>
<dbReference type="AlphaFoldDB" id="A0A2H5Y9M1"/>
<sequence>MPHPHSWVYVTGKEPDPALSTDLLVLSRTTPVAEYRDGFGLGALALSPDGKRLYALNAFEGILYVLSGTEVLTRSPLSPWAHPILLPQERRMAVDTGTGWVYVAHPGFELLWILREDGWITQVLSSSIQILSPDPAHGVIWGGTSDRWLLAITGTTVSTLPIGSDPLFWPPVREIAVDPGRNYLYARSSAQLAVFSLTHPITASFWLTTLGEVYPPRALAVQPANGLAYVGSGIGPTGTVWIFEGATRVASRTVEGVPVSIGADPESGRVYVALSGTRQVAVLVGTELVFTVSLPFEPRRVWVSPWSRLAYVAGDVQVAALEGPRVRRILTPGIAPRDMVFDPGARLAILSHEGDNRLMWIEERILDRRIWLPLILKGP</sequence>
<protein>
    <submittedName>
        <fullName evidence="1">Uncharacterized protein</fullName>
    </submittedName>
</protein>
<evidence type="ECO:0000313" key="1">
    <source>
        <dbReference type="EMBL" id="GBD10154.1"/>
    </source>
</evidence>
<comment type="caution">
    <text evidence="1">The sequence shown here is derived from an EMBL/GenBank/DDBJ whole genome shotgun (WGS) entry which is preliminary data.</text>
</comment>
<dbReference type="Proteomes" id="UP000236642">
    <property type="component" value="Unassembled WGS sequence"/>
</dbReference>
<name>A0A2H5Y9M1_9CHLR</name>
<dbReference type="PANTHER" id="PTHR47197:SF3">
    <property type="entry name" value="DIHYDRO-HEME D1 DEHYDROGENASE"/>
    <property type="match status" value="1"/>
</dbReference>